<dbReference type="PANTHER" id="PTHR32305">
    <property type="match status" value="1"/>
</dbReference>
<dbReference type="EMBL" id="CP023740">
    <property type="protein sequence ID" value="ATQ70981.1"/>
    <property type="molecule type" value="Genomic_DNA"/>
</dbReference>
<name>A0A2D2D7I0_METT3</name>
<feature type="compositionally biased region" description="Polar residues" evidence="2">
    <location>
        <begin position="561"/>
        <end position="576"/>
    </location>
</feature>
<dbReference type="NCBIfam" id="TIGR01643">
    <property type="entry name" value="YD_repeat_2x"/>
    <property type="match status" value="4"/>
</dbReference>
<evidence type="ECO:0000259" key="3">
    <source>
        <dbReference type="Pfam" id="PF25023"/>
    </source>
</evidence>
<organism evidence="4 5">
    <name type="scientific">Methylosinus trichosporium (strain ATCC 35070 / NCIMB 11131 / UNIQEM 75 / OB3b)</name>
    <dbReference type="NCBI Taxonomy" id="595536"/>
    <lineage>
        <taxon>Bacteria</taxon>
        <taxon>Pseudomonadati</taxon>
        <taxon>Pseudomonadota</taxon>
        <taxon>Alphaproteobacteria</taxon>
        <taxon>Hyphomicrobiales</taxon>
        <taxon>Methylocystaceae</taxon>
        <taxon>Methylosinus</taxon>
    </lineage>
</organism>
<feature type="region of interest" description="Disordered" evidence="2">
    <location>
        <begin position="123"/>
        <end position="160"/>
    </location>
</feature>
<dbReference type="InterPro" id="IPR050708">
    <property type="entry name" value="T6SS_VgrG/RHS"/>
</dbReference>
<feature type="region of interest" description="Disordered" evidence="2">
    <location>
        <begin position="504"/>
        <end position="576"/>
    </location>
</feature>
<proteinExistence type="predicted"/>
<dbReference type="NCBIfam" id="TIGR03696">
    <property type="entry name" value="Rhs_assc_core"/>
    <property type="match status" value="1"/>
</dbReference>
<dbReference type="PANTHER" id="PTHR32305:SF15">
    <property type="entry name" value="PROTEIN RHSA-RELATED"/>
    <property type="match status" value="1"/>
</dbReference>
<feature type="domain" description="Teneurin-like YD-shell" evidence="3">
    <location>
        <begin position="1119"/>
        <end position="1399"/>
    </location>
</feature>
<dbReference type="InterPro" id="IPR006530">
    <property type="entry name" value="YD"/>
</dbReference>
<reference evidence="5" key="1">
    <citation type="submission" date="2017-10" db="EMBL/GenBank/DDBJ databases">
        <title>Completed PacBio SMRT sequence of Methylosinus trichosporium OB3b reveals presence of a third large plasmid.</title>
        <authorList>
            <person name="Charles T.C."/>
            <person name="Lynch M.D.J."/>
            <person name="Heil J.R."/>
            <person name="Cheng J."/>
        </authorList>
    </citation>
    <scope>NUCLEOTIDE SEQUENCE [LARGE SCALE GENOMIC DNA]</scope>
    <source>
        <strain evidence="5">OB3b</strain>
        <plasmid evidence="5">pob3b3</plasmid>
    </source>
</reference>
<geneLocation type="plasmid" evidence="5">
    <name>pob3b3</name>
</geneLocation>
<feature type="compositionally biased region" description="Basic and acidic residues" evidence="2">
    <location>
        <begin position="133"/>
        <end position="142"/>
    </location>
</feature>
<evidence type="ECO:0000313" key="5">
    <source>
        <dbReference type="Proteomes" id="UP000230709"/>
    </source>
</evidence>
<gene>
    <name evidence="4" type="ORF">CQW49_23850</name>
</gene>
<dbReference type="InterPro" id="IPR056823">
    <property type="entry name" value="TEN-like_YD-shell"/>
</dbReference>
<protein>
    <submittedName>
        <fullName evidence="4">RHS repeat protein</fullName>
    </submittedName>
</protein>
<evidence type="ECO:0000313" key="4">
    <source>
        <dbReference type="EMBL" id="ATQ70981.1"/>
    </source>
</evidence>
<dbReference type="Gene3D" id="2.180.10.10">
    <property type="entry name" value="RHS repeat-associated core"/>
    <property type="match status" value="3"/>
</dbReference>
<accession>A0A2D2D7I0</accession>
<dbReference type="Pfam" id="PF25023">
    <property type="entry name" value="TEN_YD-shell"/>
    <property type="match status" value="2"/>
</dbReference>
<dbReference type="PRINTS" id="PR00394">
    <property type="entry name" value="RHSPROTEIN"/>
</dbReference>
<evidence type="ECO:0000256" key="1">
    <source>
        <dbReference type="ARBA" id="ARBA00022737"/>
    </source>
</evidence>
<dbReference type="InterPro" id="IPR022385">
    <property type="entry name" value="Rhs_assc_core"/>
</dbReference>
<dbReference type="KEGG" id="mtw:CQW49_23850"/>
<feature type="domain" description="Teneurin-like YD-shell" evidence="3">
    <location>
        <begin position="739"/>
        <end position="859"/>
    </location>
</feature>
<sequence length="1510" mass="164698">MRFVSFIGCVVATALSLAIFFLPESVRAQANLGEGVTGWCVVTGGVSGPYLCLPTPDAACRAQWENSADPTHTPATRYIAAYPTGDPSLFQCDWTTYGDGRCNGGLNSCGFYSPGTAKFRCESGSHPNGRSQCVRDNEDAPPRDGGCGANSGGLPNNQRGNPVVLFDGAKVEHVTDFSTADNRFLIERHYRSIPQIYGVQAANGTIRGAIGGWRFGFELEVHLQGTGGNAVTLHLPNGVAYDFTRSGTQFVSTTGSNPQGDYTLAFVGTAPANWSSITGASTQWSVKDASNRIWLLQTFNVAVNNQQVVAYNVARPIKMTAPGGYVWNFSYDATTGALQSITDSYGRVFGFTWNFLVYPRATDPGQWVWFNQPVSVAQISLPGNQSLRYTYDPDVIAPGSSVLEVRRLVSAELLSASGTRVDLTTYQYENATYPDFLTGVTDARNVRYSTFAYDARGRAISTSHASDQDTYSILYNTPASTFPNELIRTVTNPLGKKAEYHWSHPANSNDSRETSVVGQASTNCPSSASSYSYGPNGSGFTDSQTDEEGRVTTFVRDSRARPTSITRGAGTPQASTTQVTWSNDYNLPTTIVEPGLTTTLTIDPTTGLVTQIAKKDTTTQTVPYSTNGQKRIWVFDYDATGNVTAVHGPLAGTGDTIRYDYTTSGALKRVTDEVGNITTATAWNALGQPTSITDANGVVTALDYDGRGRIKRISIDTANTPVVTTIEYSAVGDVTKIMQPNGVYEIYDYDNARRLKTITNSAGEKIGYTRDAMGNATKIAIAEASSTIDYRRTQMFDELGRLIKSIGAGSQTHSFGYDRTDNLTTVKDPRSNVFSYGFDALNRVLQEVDEDGATVNLTRNGQDDITAYKDARSLTTTYVRNGFGEVIQESSPDKGTTVYVRDARGLVSRKTDPRGVVIDYTYDDAGRLTAKSYLGNSAYWQTFSWDVTQTGNFGKGRLVGIYEEAGSNWRIFDRKGRIATDYRTNAPAPAVEVDYIYDAAGNIIGMVYPSGRRVAFSRDAAGRISSVITYQNAASAAQTLASSVTWAPFGPVTGIAFGNGLAASYTLDTDYRITRVQVGPSDNPGGTIDRSLSWTGETIDSIVDNLFPGTTPPGDYSAQTQSFTYTPTRRLKTASGYYGALSWSYDANGNRTGQTLNGVTSPYAYPTTSNRLASVTPPGGTVRNFTYDAAGNVLTDSRAGALGMTFEYDVEGRLSKARQTNSPGIGGTYRYDARSRLVSRTVTQTAAPTTFTTLYVHDINDHIIAETDTSGVTQREYIWLDDIPLAVVSDVASGSPVIYYVHADHLGRPVRMTAQNKARVWDVIYSPFGETSYIRTIPGTIDLRFPGQWFQLESGLAYNWHRHYDATLGRYVQPDPLRVDERWATTSEVPLSKSFRFRKSALGERLFKANTQLITHINYIDGPSIYNYARQMPIVSTDFTGLVAAAPYTPRPSSSIEQCYANDNKCSLNTGYELFVDGEYLTNCHYMCAGKRSFVQTWYGYKDCPQFATP</sequence>
<dbReference type="Pfam" id="PF05593">
    <property type="entry name" value="RHS_repeat"/>
    <property type="match status" value="3"/>
</dbReference>
<keyword evidence="5" id="KW-1185">Reference proteome</keyword>
<dbReference type="InterPro" id="IPR031325">
    <property type="entry name" value="RHS_repeat"/>
</dbReference>
<keyword evidence="1" id="KW-0677">Repeat</keyword>
<dbReference type="STRING" id="595536.GCA_000178815_00104"/>
<dbReference type="Proteomes" id="UP000230709">
    <property type="component" value="Plasmid pOB3b3"/>
</dbReference>
<evidence type="ECO:0000256" key="2">
    <source>
        <dbReference type="SAM" id="MobiDB-lite"/>
    </source>
</evidence>
<feature type="compositionally biased region" description="Polar residues" evidence="2">
    <location>
        <begin position="505"/>
        <end position="543"/>
    </location>
</feature>
<keyword evidence="4" id="KW-0614">Plasmid</keyword>